<protein>
    <submittedName>
        <fullName evidence="2">Uncharacterized protein</fullName>
    </submittedName>
</protein>
<sequence length="25" mass="2710">CYPDGDIDQGINNDDTDYFSVNGGD</sequence>
<accession>A0A5J4T6U1</accession>
<dbReference type="Proteomes" id="UP000324800">
    <property type="component" value="Unassembled WGS sequence"/>
</dbReference>
<dbReference type="AlphaFoldDB" id="A0A5J4T6U1"/>
<reference evidence="2 3" key="1">
    <citation type="submission" date="2019-03" db="EMBL/GenBank/DDBJ databases">
        <title>Single cell metagenomics reveals metabolic interactions within the superorganism composed of flagellate Streblomastix strix and complex community of Bacteroidetes bacteria on its surface.</title>
        <authorList>
            <person name="Treitli S.C."/>
            <person name="Kolisko M."/>
            <person name="Husnik F."/>
            <person name="Keeling P."/>
            <person name="Hampl V."/>
        </authorList>
    </citation>
    <scope>NUCLEOTIDE SEQUENCE [LARGE SCALE GENOMIC DNA]</scope>
    <source>
        <strain evidence="2">ST1C</strain>
    </source>
</reference>
<comment type="caution">
    <text evidence="2">The sequence shown here is derived from an EMBL/GenBank/DDBJ whole genome shotgun (WGS) entry which is preliminary data.</text>
</comment>
<evidence type="ECO:0000313" key="2">
    <source>
        <dbReference type="EMBL" id="KAA6353503.1"/>
    </source>
</evidence>
<evidence type="ECO:0000256" key="1">
    <source>
        <dbReference type="SAM" id="MobiDB-lite"/>
    </source>
</evidence>
<evidence type="ECO:0000313" key="3">
    <source>
        <dbReference type="Proteomes" id="UP000324800"/>
    </source>
</evidence>
<feature type="non-terminal residue" evidence="2">
    <location>
        <position position="1"/>
    </location>
</feature>
<proteinExistence type="predicted"/>
<organism evidence="2 3">
    <name type="scientific">Streblomastix strix</name>
    <dbReference type="NCBI Taxonomy" id="222440"/>
    <lineage>
        <taxon>Eukaryota</taxon>
        <taxon>Metamonada</taxon>
        <taxon>Preaxostyla</taxon>
        <taxon>Oxymonadida</taxon>
        <taxon>Streblomastigidae</taxon>
        <taxon>Streblomastix</taxon>
    </lineage>
</organism>
<dbReference type="EMBL" id="SNRW01037992">
    <property type="protein sequence ID" value="KAA6353503.1"/>
    <property type="molecule type" value="Genomic_DNA"/>
</dbReference>
<name>A0A5J4T6U1_9EUKA</name>
<feature type="region of interest" description="Disordered" evidence="1">
    <location>
        <begin position="1"/>
        <end position="25"/>
    </location>
</feature>
<gene>
    <name evidence="2" type="ORF">EZS28_050970</name>
</gene>